<sequence length="182" mass="19460">MLTIHADSRGHALAVRGERIEAAGPLAELSAGHPHARVRTWPGILTPGFVNLHGTELLERAYHPDPREAGLGTEPLTGDALRALALDDARWGASARRGVQRMLARGTVAAACEPFRIRAVQDAVRRTGLTVLPPETPPARTPGSAACFAVFDVHDETELAERGATATCVATVIAGRLLFRRR</sequence>
<dbReference type="Gene3D" id="3.20.20.140">
    <property type="entry name" value="Metal-dependent hydrolases"/>
    <property type="match status" value="1"/>
</dbReference>
<evidence type="ECO:0000313" key="5">
    <source>
        <dbReference type="EMBL" id="MCG0064925.1"/>
    </source>
</evidence>
<protein>
    <recommendedName>
        <fullName evidence="4">Aminodeoxyfutalosine deaminase/Imidazolonepropionase-like composite domain-containing protein</fullName>
    </recommendedName>
</protein>
<keyword evidence="1" id="KW-0479">Metal-binding</keyword>
<keyword evidence="6" id="KW-1185">Reference proteome</keyword>
<evidence type="ECO:0000256" key="3">
    <source>
        <dbReference type="ARBA" id="ARBA00022833"/>
    </source>
</evidence>
<accession>A0ABS9JH89</accession>
<keyword evidence="2" id="KW-0378">Hydrolase</keyword>
<dbReference type="Proteomes" id="UP001299012">
    <property type="component" value="Unassembled WGS sequence"/>
</dbReference>
<comment type="caution">
    <text evidence="5">The sequence shown here is derived from an EMBL/GenBank/DDBJ whole genome shotgun (WGS) entry which is preliminary data.</text>
</comment>
<organism evidence="5 6">
    <name type="scientific">Streptomyces tricolor</name>
    <dbReference type="NCBI Taxonomy" id="68277"/>
    <lineage>
        <taxon>Bacteria</taxon>
        <taxon>Bacillati</taxon>
        <taxon>Actinomycetota</taxon>
        <taxon>Actinomycetes</taxon>
        <taxon>Kitasatosporales</taxon>
        <taxon>Streptomycetaceae</taxon>
        <taxon>Streptomyces</taxon>
        <taxon>Streptomyces violaceoruber group</taxon>
    </lineage>
</organism>
<dbReference type="SUPFAM" id="SSF51338">
    <property type="entry name" value="Composite domain of metallo-dependent hydrolases"/>
    <property type="match status" value="1"/>
</dbReference>
<evidence type="ECO:0000256" key="2">
    <source>
        <dbReference type="ARBA" id="ARBA00022801"/>
    </source>
</evidence>
<gene>
    <name evidence="5" type="ORF">L0F81_16755</name>
</gene>
<dbReference type="InterPro" id="IPR054418">
    <property type="entry name" value="MQNX/HUTI_composite_N"/>
</dbReference>
<feature type="domain" description="Aminodeoxyfutalosine deaminase/Imidazolonepropionase-like composite" evidence="4">
    <location>
        <begin position="12"/>
        <end position="36"/>
    </location>
</feature>
<reference evidence="5 6" key="1">
    <citation type="submission" date="2022-01" db="EMBL/GenBank/DDBJ databases">
        <title>Draft Genome Sequences of Seven Type Strains of the Genus Streptomyces.</title>
        <authorList>
            <person name="Aziz S."/>
            <person name="Coretto E."/>
            <person name="Chronakova A."/>
            <person name="Sproer C."/>
            <person name="Huber K."/>
            <person name="Nouioui I."/>
            <person name="Gross H."/>
        </authorList>
    </citation>
    <scope>NUCLEOTIDE SEQUENCE [LARGE SCALE GENOMIC DNA]</scope>
    <source>
        <strain evidence="5 6">DSM 41685</strain>
    </source>
</reference>
<dbReference type="EMBL" id="JAKKZF010000059">
    <property type="protein sequence ID" value="MCG0064925.1"/>
    <property type="molecule type" value="Genomic_DNA"/>
</dbReference>
<evidence type="ECO:0000256" key="1">
    <source>
        <dbReference type="ARBA" id="ARBA00022723"/>
    </source>
</evidence>
<name>A0ABS9JH89_9ACTN</name>
<keyword evidence="3" id="KW-0862">Zinc</keyword>
<dbReference type="RefSeq" id="WP_237481549.1">
    <property type="nucleotide sequence ID" value="NZ_JAKKZF010000059.1"/>
</dbReference>
<dbReference type="Pfam" id="PF22039">
    <property type="entry name" value="HUTI_composite_bact"/>
    <property type="match status" value="1"/>
</dbReference>
<dbReference type="InterPro" id="IPR011059">
    <property type="entry name" value="Metal-dep_hydrolase_composite"/>
</dbReference>
<dbReference type="Gene3D" id="2.30.40.10">
    <property type="entry name" value="Urease, subunit C, domain 1"/>
    <property type="match status" value="1"/>
</dbReference>
<evidence type="ECO:0000313" key="6">
    <source>
        <dbReference type="Proteomes" id="UP001299012"/>
    </source>
</evidence>
<evidence type="ECO:0000259" key="4">
    <source>
        <dbReference type="Pfam" id="PF22039"/>
    </source>
</evidence>
<proteinExistence type="predicted"/>